<reference evidence="1 2" key="1">
    <citation type="submission" date="2009-01" db="EMBL/GenBank/DDBJ databases">
        <authorList>
            <person name="Fulton L."/>
            <person name="Clifton S."/>
            <person name="Fulton B."/>
            <person name="Xu J."/>
            <person name="Minx P."/>
            <person name="Pepin K.H."/>
            <person name="Johnson M."/>
            <person name="Bhonagiri V."/>
            <person name="Nash W.E."/>
            <person name="Mardis E.R."/>
            <person name="Wilson R.K."/>
        </authorList>
    </citation>
    <scope>NUCLEOTIDE SEQUENCE [LARGE SCALE GENOMIC DNA]</scope>
    <source>
        <strain evidence="1 2">DSM 3353</strain>
    </source>
</reference>
<evidence type="ECO:0000313" key="1">
    <source>
        <dbReference type="EMBL" id="EEG36414.1"/>
    </source>
</evidence>
<proteinExistence type="predicted"/>
<accession>C0EWD8</accession>
<dbReference type="Proteomes" id="UP000003174">
    <property type="component" value="Unassembled WGS sequence"/>
</dbReference>
<protein>
    <submittedName>
        <fullName evidence="1">Uncharacterized protein</fullName>
    </submittedName>
</protein>
<name>C0EWD8_9FIRM</name>
<organism evidence="1 2">
    <name type="scientific">Anaerobutyricum hallii DSM 3353</name>
    <dbReference type="NCBI Taxonomy" id="411469"/>
    <lineage>
        <taxon>Bacteria</taxon>
        <taxon>Bacillati</taxon>
        <taxon>Bacillota</taxon>
        <taxon>Clostridia</taxon>
        <taxon>Lachnospirales</taxon>
        <taxon>Lachnospiraceae</taxon>
        <taxon>Anaerobutyricum</taxon>
    </lineage>
</organism>
<dbReference type="EMBL" id="ACEP01000080">
    <property type="protein sequence ID" value="EEG36414.1"/>
    <property type="molecule type" value="Genomic_DNA"/>
</dbReference>
<sequence length="56" mass="6669">MKRKSQKIKKNDFMTLRYGILTLETSDCFLLPEHFEKSSSGGFEMKFPFFEAEWNV</sequence>
<dbReference type="AlphaFoldDB" id="C0EWD8"/>
<reference evidence="1 2" key="2">
    <citation type="submission" date="2009-02" db="EMBL/GenBank/DDBJ databases">
        <title>Draft genome sequence of Eubacterium hallii (DSM 3353).</title>
        <authorList>
            <person name="Sudarsanam P."/>
            <person name="Ley R."/>
            <person name="Guruge J."/>
            <person name="Turnbaugh P.J."/>
            <person name="Mahowald M."/>
            <person name="Liep D."/>
            <person name="Gordon J."/>
        </authorList>
    </citation>
    <scope>NUCLEOTIDE SEQUENCE [LARGE SCALE GENOMIC DNA]</scope>
    <source>
        <strain evidence="1 2">DSM 3353</strain>
    </source>
</reference>
<comment type="caution">
    <text evidence="1">The sequence shown here is derived from an EMBL/GenBank/DDBJ whole genome shotgun (WGS) entry which is preliminary data.</text>
</comment>
<gene>
    <name evidence="1" type="ORF">EUBHAL_01726</name>
</gene>
<evidence type="ECO:0000313" key="2">
    <source>
        <dbReference type="Proteomes" id="UP000003174"/>
    </source>
</evidence>